<sequence length="752" mass="79393">MLTTLATACLMVVSNLSTAGAAAGLDPSQFKGVHWSRLGDNFSPDRLVLQGLSPNDDYNTTRSKADAMFASFQSGLGANTVRLPINPATTAWASYNGVIDAATARGFKVILSYWSQDGTNMVPASFLATFNQMWDTLAARYLSNPLIYFDPINEPIGFNTAQWLDFAATWIARMNAAGLPNNRMFIEGAQLDGGGWGSDIRPLCNDARFNGVYLALHRYAFPYGSRTYDQWVTDLTTLIGNCADRTVIEEFGASADTGVDFNATPSGSTDKEVAYLRALTDVVHNLHLGAIWCHTIGGRTSTPDHDTLNNLRLGTAFDGSLGNTPLWQPNTTAVDRLQYAWGGPTPGPTGLRNVGSNTCLDVPNSSQTNDVQLQVAGCVGATNQRWTRQANQSITVYNGTKCLDALGFGKTNGTRVVIHDCLGGNNQKWRLFSDGTIRGVDSHLCLDADPSNAQNVRLWSCGSGTNQKWTLDVNGTTPPPSRVEAEAFSSQLGTQNVADANATGGFRVGYIDGGDWLGFASVNVSGATGITARVASGGTGGQIQVRSGSQSGPLLGTLNVANTGGYGTFVDVSAPLSAGSGPLFLVFVGTGTGGLFDVDNFVLTGGTPPPPPGNLALNRPASASSSCNANEGPAKAVNGTVNGGNTDKWCALGATKWWQVDLGSSMSVSRFVVRHAGAGGENVAWNTRDYDIQVSTNGTTWTTVSQVLGNTANVSTHTIAAAQARYVQMNVLVPTSNTDAAARIYEFEVYAS</sequence>
<dbReference type="Pfam" id="PF00652">
    <property type="entry name" value="Ricin_B_lectin"/>
    <property type="match status" value="1"/>
</dbReference>
<keyword evidence="8" id="KW-1185">Reference proteome</keyword>
<dbReference type="InterPro" id="IPR000772">
    <property type="entry name" value="Ricin_B_lectin"/>
</dbReference>
<dbReference type="Pfam" id="PF00754">
    <property type="entry name" value="F5_F8_type_C"/>
    <property type="match status" value="1"/>
</dbReference>
<dbReference type="CDD" id="cd04084">
    <property type="entry name" value="CBM6_xylanase-like"/>
    <property type="match status" value="1"/>
</dbReference>
<dbReference type="Pfam" id="PF03422">
    <property type="entry name" value="CBM_6"/>
    <property type="match status" value="1"/>
</dbReference>
<dbReference type="Proteomes" id="UP001059617">
    <property type="component" value="Chromosome"/>
</dbReference>
<dbReference type="PROSITE" id="PS50022">
    <property type="entry name" value="FA58C_3"/>
    <property type="match status" value="1"/>
</dbReference>
<dbReference type="SMART" id="SM00458">
    <property type="entry name" value="RICIN"/>
    <property type="match status" value="1"/>
</dbReference>
<dbReference type="Gene3D" id="3.20.20.80">
    <property type="entry name" value="Glycosidases"/>
    <property type="match status" value="1"/>
</dbReference>
<feature type="signal peptide" evidence="4">
    <location>
        <begin position="1"/>
        <end position="21"/>
    </location>
</feature>
<evidence type="ECO:0000313" key="7">
    <source>
        <dbReference type="EMBL" id="UWP86520.1"/>
    </source>
</evidence>
<evidence type="ECO:0000259" key="5">
    <source>
        <dbReference type="PROSITE" id="PS50022"/>
    </source>
</evidence>
<evidence type="ECO:0000256" key="4">
    <source>
        <dbReference type="SAM" id="SignalP"/>
    </source>
</evidence>
<dbReference type="PROSITE" id="PS50231">
    <property type="entry name" value="RICIN_B_LECTIN"/>
    <property type="match status" value="1"/>
</dbReference>
<dbReference type="InterPro" id="IPR006584">
    <property type="entry name" value="Cellulose-bd_IV"/>
</dbReference>
<dbReference type="SUPFAM" id="SSF50370">
    <property type="entry name" value="Ricin B-like lectins"/>
    <property type="match status" value="1"/>
</dbReference>
<reference evidence="7" key="1">
    <citation type="submission" date="2021-04" db="EMBL/GenBank/DDBJ databases">
        <authorList>
            <person name="Hartkoorn R.C."/>
            <person name="Beaudoing E."/>
            <person name="Hot D."/>
        </authorList>
    </citation>
    <scope>NUCLEOTIDE SEQUENCE</scope>
    <source>
        <strain evidence="7">NRRL B-16292</strain>
    </source>
</reference>
<reference evidence="7" key="2">
    <citation type="submission" date="2022-09" db="EMBL/GenBank/DDBJ databases">
        <title>Biosynthetic gene clusters of Dactylosporangioum fulvum.</title>
        <authorList>
            <person name="Caradec T."/>
        </authorList>
    </citation>
    <scope>NUCLEOTIDE SEQUENCE</scope>
    <source>
        <strain evidence="7">NRRL B-16292</strain>
    </source>
</reference>
<gene>
    <name evidence="7" type="ORF">Dfulv_20670</name>
</gene>
<dbReference type="SUPFAM" id="SSF51445">
    <property type="entry name" value="(Trans)glycosidases"/>
    <property type="match status" value="1"/>
</dbReference>
<dbReference type="SUPFAM" id="SSF49785">
    <property type="entry name" value="Galactose-binding domain-like"/>
    <property type="match status" value="2"/>
</dbReference>
<evidence type="ECO:0000259" key="6">
    <source>
        <dbReference type="PROSITE" id="PS51175"/>
    </source>
</evidence>
<evidence type="ECO:0000256" key="2">
    <source>
        <dbReference type="ARBA" id="ARBA00022801"/>
    </source>
</evidence>
<dbReference type="Pfam" id="PF00150">
    <property type="entry name" value="Cellulase"/>
    <property type="match status" value="1"/>
</dbReference>
<feature type="domain" description="F5/8 type C" evidence="5">
    <location>
        <begin position="607"/>
        <end position="752"/>
    </location>
</feature>
<keyword evidence="3" id="KW-0326">Glycosidase</keyword>
<evidence type="ECO:0000256" key="3">
    <source>
        <dbReference type="ARBA" id="ARBA00023295"/>
    </source>
</evidence>
<dbReference type="InterPro" id="IPR008979">
    <property type="entry name" value="Galactose-bd-like_sf"/>
</dbReference>
<proteinExistence type="predicted"/>
<dbReference type="InterPro" id="IPR000421">
    <property type="entry name" value="FA58C"/>
</dbReference>
<dbReference type="Gene3D" id="2.80.10.50">
    <property type="match status" value="1"/>
</dbReference>
<organism evidence="7 8">
    <name type="scientific">Dactylosporangium fulvum</name>
    <dbReference type="NCBI Taxonomy" id="53359"/>
    <lineage>
        <taxon>Bacteria</taxon>
        <taxon>Bacillati</taxon>
        <taxon>Actinomycetota</taxon>
        <taxon>Actinomycetes</taxon>
        <taxon>Micromonosporales</taxon>
        <taxon>Micromonosporaceae</taxon>
        <taxon>Dactylosporangium</taxon>
    </lineage>
</organism>
<dbReference type="InterPro" id="IPR001547">
    <property type="entry name" value="Glyco_hydro_5"/>
</dbReference>
<accession>A0ABY5WAZ6</accession>
<dbReference type="InterPro" id="IPR017853">
    <property type="entry name" value="GH"/>
</dbReference>
<dbReference type="RefSeq" id="WP_259865773.1">
    <property type="nucleotide sequence ID" value="NZ_BAAAST010000003.1"/>
</dbReference>
<name>A0ABY5WAZ6_9ACTN</name>
<evidence type="ECO:0000256" key="1">
    <source>
        <dbReference type="ARBA" id="ARBA00022729"/>
    </source>
</evidence>
<dbReference type="CDD" id="cd23418">
    <property type="entry name" value="beta-trefoil_Ricin_XLN-like"/>
    <property type="match status" value="1"/>
</dbReference>
<keyword evidence="2" id="KW-0378">Hydrolase</keyword>
<dbReference type="SMART" id="SM00606">
    <property type="entry name" value="CBD_IV"/>
    <property type="match status" value="1"/>
</dbReference>
<evidence type="ECO:0000313" key="8">
    <source>
        <dbReference type="Proteomes" id="UP001059617"/>
    </source>
</evidence>
<dbReference type="PANTHER" id="PTHR34142:SF1">
    <property type="entry name" value="GLYCOSIDE HYDROLASE FAMILY 5 DOMAIN-CONTAINING PROTEIN"/>
    <property type="match status" value="1"/>
</dbReference>
<dbReference type="InterPro" id="IPR035992">
    <property type="entry name" value="Ricin_B-like_lectins"/>
</dbReference>
<protein>
    <submittedName>
        <fullName evidence="7">Carbohydrate-binding protein</fullName>
    </submittedName>
</protein>
<dbReference type="InterPro" id="IPR005084">
    <property type="entry name" value="CBM6"/>
</dbReference>
<dbReference type="EMBL" id="CP073720">
    <property type="protein sequence ID" value="UWP86520.1"/>
    <property type="molecule type" value="Genomic_DNA"/>
</dbReference>
<dbReference type="PROSITE" id="PS51175">
    <property type="entry name" value="CBM6"/>
    <property type="match status" value="1"/>
</dbReference>
<keyword evidence="1 4" id="KW-0732">Signal</keyword>
<feature type="domain" description="CBM6" evidence="6">
    <location>
        <begin position="481"/>
        <end position="604"/>
    </location>
</feature>
<dbReference type="PANTHER" id="PTHR34142">
    <property type="entry name" value="ENDO-BETA-1,4-GLUCANASE A"/>
    <property type="match status" value="1"/>
</dbReference>
<feature type="chain" id="PRO_5046172247" evidence="4">
    <location>
        <begin position="22"/>
        <end position="752"/>
    </location>
</feature>
<dbReference type="Gene3D" id="2.60.120.260">
    <property type="entry name" value="Galactose-binding domain-like"/>
    <property type="match status" value="2"/>
</dbReference>